<proteinExistence type="predicted"/>
<reference evidence="2" key="1">
    <citation type="submission" date="2013-06" db="EMBL/GenBank/DDBJ databases">
        <authorList>
            <person name="Zhao Q."/>
        </authorList>
    </citation>
    <scope>NUCLEOTIDE SEQUENCE</scope>
    <source>
        <strain evidence="2">cv. W1943</strain>
    </source>
</reference>
<reference evidence="1" key="2">
    <citation type="submission" date="2015-06" db="UniProtKB">
        <authorList>
            <consortium name="EnsemblPlants"/>
        </authorList>
    </citation>
    <scope>IDENTIFICATION</scope>
</reference>
<evidence type="ECO:0000313" key="1">
    <source>
        <dbReference type="EnsemblPlants" id="ORUFI10G08850.1"/>
    </source>
</evidence>
<evidence type="ECO:0000313" key="2">
    <source>
        <dbReference type="Proteomes" id="UP000008022"/>
    </source>
</evidence>
<keyword evidence="2" id="KW-1185">Reference proteome</keyword>
<name>A0A0E0QYI4_ORYRU</name>
<accession>A0A0E0QYI4</accession>
<dbReference type="AlphaFoldDB" id="A0A0E0QYI4"/>
<organism evidence="1 2">
    <name type="scientific">Oryza rufipogon</name>
    <name type="common">Brownbeard rice</name>
    <name type="synonym">Asian wild rice</name>
    <dbReference type="NCBI Taxonomy" id="4529"/>
    <lineage>
        <taxon>Eukaryota</taxon>
        <taxon>Viridiplantae</taxon>
        <taxon>Streptophyta</taxon>
        <taxon>Embryophyta</taxon>
        <taxon>Tracheophyta</taxon>
        <taxon>Spermatophyta</taxon>
        <taxon>Magnoliopsida</taxon>
        <taxon>Liliopsida</taxon>
        <taxon>Poales</taxon>
        <taxon>Poaceae</taxon>
        <taxon>BOP clade</taxon>
        <taxon>Oryzoideae</taxon>
        <taxon>Oryzeae</taxon>
        <taxon>Oryzinae</taxon>
        <taxon>Oryza</taxon>
    </lineage>
</organism>
<dbReference type="Gramene" id="ORUFI10G08850.1">
    <property type="protein sequence ID" value="ORUFI10G08850.1"/>
    <property type="gene ID" value="ORUFI10G08850"/>
</dbReference>
<dbReference type="EnsemblPlants" id="ORUFI10G08850.1">
    <property type="protein sequence ID" value="ORUFI10G08850.1"/>
    <property type="gene ID" value="ORUFI10G08850"/>
</dbReference>
<protein>
    <submittedName>
        <fullName evidence="1">Uncharacterized protein</fullName>
    </submittedName>
</protein>
<dbReference type="Proteomes" id="UP000008022">
    <property type="component" value="Unassembled WGS sequence"/>
</dbReference>
<sequence length="69" mass="7502">MWKSSQQERSSSGILELVEQEIGGDGAGDSLQRRSSSTSLVFPFARTAGEPELKVCLSCRLQELALFSP</sequence>
<dbReference type="HOGENOM" id="CLU_2780305_0_0_1"/>